<gene>
    <name evidence="6" type="ORF">LCGC14_1087160</name>
</gene>
<dbReference type="PROSITE" id="PS50893">
    <property type="entry name" value="ABC_TRANSPORTER_2"/>
    <property type="match status" value="1"/>
</dbReference>
<evidence type="ECO:0000256" key="3">
    <source>
        <dbReference type="ARBA" id="ARBA00022840"/>
    </source>
</evidence>
<dbReference type="FunFam" id="3.40.50.300:FF:000134">
    <property type="entry name" value="Iron-enterobactin ABC transporter ATP-binding protein"/>
    <property type="match status" value="1"/>
</dbReference>
<dbReference type="GO" id="GO:0005524">
    <property type="term" value="F:ATP binding"/>
    <property type="evidence" value="ECO:0007669"/>
    <property type="project" value="UniProtKB-KW"/>
</dbReference>
<dbReference type="InterPro" id="IPR003593">
    <property type="entry name" value="AAA+_ATPase"/>
</dbReference>
<dbReference type="PANTHER" id="PTHR42794:SF1">
    <property type="entry name" value="HEMIN IMPORT ATP-BINDING PROTEIN HMUV"/>
    <property type="match status" value="1"/>
</dbReference>
<keyword evidence="2" id="KW-0547">Nucleotide-binding</keyword>
<evidence type="ECO:0000256" key="2">
    <source>
        <dbReference type="ARBA" id="ARBA00022741"/>
    </source>
</evidence>
<dbReference type="Pfam" id="PF00005">
    <property type="entry name" value="ABC_tran"/>
    <property type="match status" value="1"/>
</dbReference>
<accession>A0A0F9MHV1</accession>
<dbReference type="EMBL" id="LAZR01004803">
    <property type="protein sequence ID" value="KKN05459.1"/>
    <property type="molecule type" value="Genomic_DNA"/>
</dbReference>
<dbReference type="PANTHER" id="PTHR42794">
    <property type="entry name" value="HEMIN IMPORT ATP-BINDING PROTEIN HMUV"/>
    <property type="match status" value="1"/>
</dbReference>
<comment type="caution">
    <text evidence="6">The sequence shown here is derived from an EMBL/GenBank/DDBJ whole genome shotgun (WGS) entry which is preliminary data.</text>
</comment>
<keyword evidence="1" id="KW-0813">Transport</keyword>
<evidence type="ECO:0000313" key="6">
    <source>
        <dbReference type="EMBL" id="KKN05459.1"/>
    </source>
</evidence>
<dbReference type="InterPro" id="IPR027417">
    <property type="entry name" value="P-loop_NTPase"/>
</dbReference>
<dbReference type="GO" id="GO:0016887">
    <property type="term" value="F:ATP hydrolysis activity"/>
    <property type="evidence" value="ECO:0007669"/>
    <property type="project" value="InterPro"/>
</dbReference>
<dbReference type="PROSITE" id="PS00211">
    <property type="entry name" value="ABC_TRANSPORTER_1"/>
    <property type="match status" value="1"/>
</dbReference>
<reference evidence="6" key="1">
    <citation type="journal article" date="2015" name="Nature">
        <title>Complex archaea that bridge the gap between prokaryotes and eukaryotes.</title>
        <authorList>
            <person name="Spang A."/>
            <person name="Saw J.H."/>
            <person name="Jorgensen S.L."/>
            <person name="Zaremba-Niedzwiedzka K."/>
            <person name="Martijn J."/>
            <person name="Lind A.E."/>
            <person name="van Eijk R."/>
            <person name="Schleper C."/>
            <person name="Guy L."/>
            <person name="Ettema T.J."/>
        </authorList>
    </citation>
    <scope>NUCLEOTIDE SEQUENCE</scope>
</reference>
<keyword evidence="3" id="KW-0067">ATP-binding</keyword>
<protein>
    <recommendedName>
        <fullName evidence="5">ABC transporter domain-containing protein</fullName>
    </recommendedName>
</protein>
<feature type="domain" description="ABC transporter" evidence="5">
    <location>
        <begin position="4"/>
        <end position="242"/>
    </location>
</feature>
<dbReference type="InterPro" id="IPR003439">
    <property type="entry name" value="ABC_transporter-like_ATP-bd"/>
</dbReference>
<dbReference type="AlphaFoldDB" id="A0A0F9MHV1"/>
<evidence type="ECO:0000259" key="5">
    <source>
        <dbReference type="PROSITE" id="PS50893"/>
    </source>
</evidence>
<name>A0A0F9MHV1_9ZZZZ</name>
<dbReference type="InterPro" id="IPR017871">
    <property type="entry name" value="ABC_transporter-like_CS"/>
</dbReference>
<organism evidence="6">
    <name type="scientific">marine sediment metagenome</name>
    <dbReference type="NCBI Taxonomy" id="412755"/>
    <lineage>
        <taxon>unclassified sequences</taxon>
        <taxon>metagenomes</taxon>
        <taxon>ecological metagenomes</taxon>
    </lineage>
</organism>
<keyword evidence="4" id="KW-1278">Translocase</keyword>
<sequence length="425" mass="46410">MKEVTIDTLKASAGYNGQVVLKEIDFHLGPGDFIGIIGPNGAGKSTFIRLISKGLNPTSGNIYLNKQDIDKIPIRSIAKIIGLVPQEKLLDFAFTVEEVVLMGRYARQKHLFKSDRADILVAKQVMKLTRISHLADRPITNLSGGEKQRVVIAQALAQQTQILLLDEPTLHLDINHQLEILDLVKVLNKKKDLGVLAVFHDLNIAASYCKHLILLADGKVVDSGPPDKVLTPKTINKVFNIQAHVTTHPLTGGLLVTTKSYPKEKGKDLRVHLVCGGGTGAHIMRELLKKGYTVSAGVLSFGDSDQEIATSLGIPCIAEMAFSPISEKSHRENIGLMSGADAIVITDVPFGDGNLKNLEAAEKATKNKVPLIMLNSHSIAKRDFTRGRASKIINKIKGENVLPVKESEEISKCLERITRERISND</sequence>
<proteinExistence type="predicted"/>
<dbReference type="SUPFAM" id="SSF52540">
    <property type="entry name" value="P-loop containing nucleoside triphosphate hydrolases"/>
    <property type="match status" value="1"/>
</dbReference>
<dbReference type="SMART" id="SM00382">
    <property type="entry name" value="AAA"/>
    <property type="match status" value="1"/>
</dbReference>
<evidence type="ECO:0000256" key="1">
    <source>
        <dbReference type="ARBA" id="ARBA00022448"/>
    </source>
</evidence>
<evidence type="ECO:0000256" key="4">
    <source>
        <dbReference type="ARBA" id="ARBA00022967"/>
    </source>
</evidence>
<dbReference type="CDD" id="cd03214">
    <property type="entry name" value="ABC_Iron-Siderophores_B12_Hemin"/>
    <property type="match status" value="1"/>
</dbReference>
<dbReference type="Gene3D" id="3.40.50.300">
    <property type="entry name" value="P-loop containing nucleotide triphosphate hydrolases"/>
    <property type="match status" value="1"/>
</dbReference>